<organism evidence="1 2">
    <name type="scientific">Dibothriocephalus latus</name>
    <name type="common">Fish tapeworm</name>
    <name type="synonym">Diphyllobothrium latum</name>
    <dbReference type="NCBI Taxonomy" id="60516"/>
    <lineage>
        <taxon>Eukaryota</taxon>
        <taxon>Metazoa</taxon>
        <taxon>Spiralia</taxon>
        <taxon>Lophotrochozoa</taxon>
        <taxon>Platyhelminthes</taxon>
        <taxon>Cestoda</taxon>
        <taxon>Eucestoda</taxon>
        <taxon>Diphyllobothriidea</taxon>
        <taxon>Diphyllobothriidae</taxon>
        <taxon>Dibothriocephalus</taxon>
    </lineage>
</organism>
<evidence type="ECO:0000313" key="1">
    <source>
        <dbReference type="EMBL" id="VDK45156.1"/>
    </source>
</evidence>
<dbReference type="AlphaFoldDB" id="A0A3P6Q0E6"/>
<keyword evidence="2" id="KW-1185">Reference proteome</keyword>
<sequence length="94" mass="11068">MPPLDAYKSHIYGANEGRLRTKWQELRTTRYSITQRRIKWREFGHALAAEMAHYTATLPLSNIVIYLLMDDDGFGDAKMNLLLQQWKQLLQDDK</sequence>
<reference evidence="1 2" key="1">
    <citation type="submission" date="2018-11" db="EMBL/GenBank/DDBJ databases">
        <authorList>
            <consortium name="Pathogen Informatics"/>
        </authorList>
    </citation>
    <scope>NUCLEOTIDE SEQUENCE [LARGE SCALE GENOMIC DNA]</scope>
</reference>
<gene>
    <name evidence="1" type="ORF">DILT_LOCUS1483</name>
</gene>
<dbReference type="EMBL" id="UYRU01010213">
    <property type="protein sequence ID" value="VDK45156.1"/>
    <property type="molecule type" value="Genomic_DNA"/>
</dbReference>
<proteinExistence type="predicted"/>
<accession>A0A3P6Q0E6</accession>
<name>A0A3P6Q0E6_DIBLA</name>
<dbReference type="Proteomes" id="UP000281553">
    <property type="component" value="Unassembled WGS sequence"/>
</dbReference>
<protein>
    <submittedName>
        <fullName evidence="1">Uncharacterized protein</fullName>
    </submittedName>
</protein>
<evidence type="ECO:0000313" key="2">
    <source>
        <dbReference type="Proteomes" id="UP000281553"/>
    </source>
</evidence>